<dbReference type="InterPro" id="IPR001661">
    <property type="entry name" value="Glyco_hydro_37"/>
</dbReference>
<dbReference type="InterPro" id="IPR008928">
    <property type="entry name" value="6-hairpin_glycosidase_sf"/>
</dbReference>
<dbReference type="PROSITE" id="PS00927">
    <property type="entry name" value="TREHALASE_1"/>
    <property type="match status" value="1"/>
</dbReference>
<evidence type="ECO:0000256" key="8">
    <source>
        <dbReference type="SAM" id="Phobius"/>
    </source>
</evidence>
<dbReference type="EMBL" id="GEZM01054933">
    <property type="protein sequence ID" value="JAV73331.1"/>
    <property type="molecule type" value="Transcribed_RNA"/>
</dbReference>
<sequence>MTSFEAMNILWYLMILYTVQPAITEDDLSPPCPSHIYCHGRLLHTIQMAKVYEDSKTFVDMKMKYSPNETLHNFDEFMKACNNVPTKSQVIEFVHGNFEDGGQEFEEYLPVDWVESPKFLGSVHDPLFQKWGSDINEIWKLLGRQMKPEVKENHQQYSIIWVPNPVIVPGGRFREFYYWDSYWIIQGLLLSEMYHTAKGMLDNFLYITNTYGHIPNGGRVYYLARSQPPLLIPAVKLYVDTVKDYNYIENHIETLEKEFNYWLTNHTKIGIHRGKHYKFAVYGDLSSGPRPESYREDVEMASFLKEEREKELLYSELKAAAESGWDFSSRWFIHNGTNKGNLTSTKTRWIIPTDLNAIMYWNAAILSEFYHTLNNIEKAQKYADIANEWMEAVTDILWREDIGTWLDFDLVNNVSRDYFSISNIFPLWTGCYPKEHTEKIVRLILKYLQTQNIMYPGGTPTTKERTGEQWDFPNAWPPLQSALVTGLYNTGNEAALRLAFELAQTWLRSNFMSFQKTQTMFEKYDATVAGKSGSGGEYNTQWGFGWTNGVILDFLDKFGKTVRVNDLDNLRNQSDIKSAVKRTSSNYGQIATGLLAIMVSFTAGFIGISVYKKRARLISEAIRKQQLARSKYTELQNISKSL</sequence>
<evidence type="ECO:0000256" key="3">
    <source>
        <dbReference type="ARBA" id="ARBA00012757"/>
    </source>
</evidence>
<dbReference type="GO" id="GO:0005993">
    <property type="term" value="P:trehalose catabolic process"/>
    <property type="evidence" value="ECO:0007669"/>
    <property type="project" value="TreeGrafter"/>
</dbReference>
<dbReference type="EMBL" id="GEZM01054928">
    <property type="protein sequence ID" value="JAV73336.1"/>
    <property type="molecule type" value="Transcribed_RNA"/>
</dbReference>
<feature type="chain" id="PRO_5011907386" description="Trehalase" evidence="9">
    <location>
        <begin position="25"/>
        <end position="642"/>
    </location>
</feature>
<feature type="signal peptide" evidence="9">
    <location>
        <begin position="1"/>
        <end position="24"/>
    </location>
</feature>
<evidence type="ECO:0000256" key="7">
    <source>
        <dbReference type="RuleBase" id="RU361180"/>
    </source>
</evidence>
<keyword evidence="6 7" id="KW-0326">Glycosidase</keyword>
<comment type="similarity">
    <text evidence="2 7">Belongs to the glycosyl hydrolase 37 family.</text>
</comment>
<keyword evidence="5 7" id="KW-0378">Hydrolase</keyword>
<evidence type="ECO:0000256" key="9">
    <source>
        <dbReference type="SAM" id="SignalP"/>
    </source>
</evidence>
<dbReference type="EMBL" id="GEZM01054930">
    <property type="protein sequence ID" value="JAV73334.1"/>
    <property type="molecule type" value="Transcribed_RNA"/>
</dbReference>
<evidence type="ECO:0000256" key="6">
    <source>
        <dbReference type="ARBA" id="ARBA00023295"/>
    </source>
</evidence>
<dbReference type="PRINTS" id="PR00744">
    <property type="entry name" value="GLHYDRLASE37"/>
</dbReference>
<dbReference type="Gene3D" id="1.50.10.10">
    <property type="match status" value="1"/>
</dbReference>
<keyword evidence="8" id="KW-1133">Transmembrane helix</keyword>
<proteinExistence type="inferred from homology"/>
<dbReference type="PANTHER" id="PTHR23403">
    <property type="entry name" value="TREHALASE"/>
    <property type="match status" value="1"/>
</dbReference>
<dbReference type="InterPro" id="IPR012341">
    <property type="entry name" value="6hp_glycosidase-like_sf"/>
</dbReference>
<organism evidence="10">
    <name type="scientific">Photinus pyralis</name>
    <name type="common">Common eastern firefly</name>
    <name type="synonym">Lampyris pyralis</name>
    <dbReference type="NCBI Taxonomy" id="7054"/>
    <lineage>
        <taxon>Eukaryota</taxon>
        <taxon>Metazoa</taxon>
        <taxon>Ecdysozoa</taxon>
        <taxon>Arthropoda</taxon>
        <taxon>Hexapoda</taxon>
        <taxon>Insecta</taxon>
        <taxon>Pterygota</taxon>
        <taxon>Neoptera</taxon>
        <taxon>Endopterygota</taxon>
        <taxon>Coleoptera</taxon>
        <taxon>Polyphaga</taxon>
        <taxon>Elateriformia</taxon>
        <taxon>Elateroidea</taxon>
        <taxon>Lampyridae</taxon>
        <taxon>Lampyrinae</taxon>
        <taxon>Photinus</taxon>
    </lineage>
</organism>
<evidence type="ECO:0000313" key="10">
    <source>
        <dbReference type="EMBL" id="JAV73338.1"/>
    </source>
</evidence>
<keyword evidence="8" id="KW-0812">Transmembrane</keyword>
<name>A0A1Y1LKH8_PHOPY</name>
<evidence type="ECO:0000256" key="1">
    <source>
        <dbReference type="ARBA" id="ARBA00001576"/>
    </source>
</evidence>
<dbReference type="GO" id="GO:0004555">
    <property type="term" value="F:alpha,alpha-trehalase activity"/>
    <property type="evidence" value="ECO:0007669"/>
    <property type="project" value="UniProtKB-EC"/>
</dbReference>
<evidence type="ECO:0000256" key="4">
    <source>
        <dbReference type="ARBA" id="ARBA00019905"/>
    </source>
</evidence>
<keyword evidence="8" id="KW-0472">Membrane</keyword>
<dbReference type="InterPro" id="IPR018232">
    <property type="entry name" value="Glyco_hydro_37_CS"/>
</dbReference>
<dbReference type="Pfam" id="PF01204">
    <property type="entry name" value="Trehalase"/>
    <property type="match status" value="1"/>
</dbReference>
<comment type="catalytic activity">
    <reaction evidence="1 7">
        <text>alpha,alpha-trehalose + H2O = alpha-D-glucose + beta-D-glucose</text>
        <dbReference type="Rhea" id="RHEA:32675"/>
        <dbReference type="ChEBI" id="CHEBI:15377"/>
        <dbReference type="ChEBI" id="CHEBI:15903"/>
        <dbReference type="ChEBI" id="CHEBI:16551"/>
        <dbReference type="ChEBI" id="CHEBI:17925"/>
        <dbReference type="EC" id="3.2.1.28"/>
    </reaction>
</comment>
<reference evidence="10" key="1">
    <citation type="journal article" date="2016" name="Sci. Rep.">
        <title>Molecular characterization of firefly nuptial gifts: a multi-omics approach sheds light on postcopulatory sexual selection.</title>
        <authorList>
            <person name="Al-Wathiqui N."/>
            <person name="Fallon T.R."/>
            <person name="South A."/>
            <person name="Weng J.K."/>
            <person name="Lewis S.M."/>
        </authorList>
    </citation>
    <scope>NUCLEOTIDE SEQUENCE</scope>
</reference>
<keyword evidence="9" id="KW-0732">Signal</keyword>
<dbReference type="EMBL" id="GEZM01054926">
    <property type="protein sequence ID" value="JAV73338.1"/>
    <property type="molecule type" value="Transcribed_RNA"/>
</dbReference>
<accession>A0A1Y1LKH8</accession>
<evidence type="ECO:0000256" key="5">
    <source>
        <dbReference type="ARBA" id="ARBA00022801"/>
    </source>
</evidence>
<dbReference type="AlphaFoldDB" id="A0A1Y1LKH8"/>
<evidence type="ECO:0000256" key="2">
    <source>
        <dbReference type="ARBA" id="ARBA00005615"/>
    </source>
</evidence>
<protein>
    <recommendedName>
        <fullName evidence="4 7">Trehalase</fullName>
        <ecNumber evidence="3 7">3.2.1.28</ecNumber>
    </recommendedName>
    <alternativeName>
        <fullName evidence="7">Alpha-trehalose glucohydrolase</fullName>
    </alternativeName>
</protein>
<dbReference type="EC" id="3.2.1.28" evidence="3 7"/>
<feature type="transmembrane region" description="Helical" evidence="8">
    <location>
        <begin position="590"/>
        <end position="611"/>
    </location>
</feature>
<dbReference type="PROSITE" id="PS00928">
    <property type="entry name" value="TREHALASE_2"/>
    <property type="match status" value="1"/>
</dbReference>
<dbReference type="PANTHER" id="PTHR23403:SF1">
    <property type="entry name" value="TREHALASE"/>
    <property type="match status" value="1"/>
</dbReference>
<dbReference type="SUPFAM" id="SSF48208">
    <property type="entry name" value="Six-hairpin glycosidases"/>
    <property type="match status" value="1"/>
</dbReference>